<feature type="coiled-coil region" evidence="10">
    <location>
        <begin position="81"/>
        <end position="222"/>
    </location>
</feature>
<proteinExistence type="inferred from homology"/>
<dbReference type="InterPro" id="IPR042618">
    <property type="entry name" value="IQCG"/>
</dbReference>
<evidence type="ECO:0000313" key="11">
    <source>
        <dbReference type="EMBL" id="KAK2844144.1"/>
    </source>
</evidence>
<comment type="similarity">
    <text evidence="2">Belongs to the DRC9 family.</text>
</comment>
<dbReference type="Proteomes" id="UP001187415">
    <property type="component" value="Unassembled WGS sequence"/>
</dbReference>
<evidence type="ECO:0000256" key="8">
    <source>
        <dbReference type="ARBA" id="ARBA00023273"/>
    </source>
</evidence>
<evidence type="ECO:0000256" key="3">
    <source>
        <dbReference type="ARBA" id="ARBA00013738"/>
    </source>
</evidence>
<dbReference type="AlphaFoldDB" id="A0AA88MT60"/>
<evidence type="ECO:0000256" key="6">
    <source>
        <dbReference type="ARBA" id="ARBA00023069"/>
    </source>
</evidence>
<keyword evidence="10" id="KW-0175">Coiled coil</keyword>
<dbReference type="PANTHER" id="PTHR14871:SF1">
    <property type="entry name" value="DYNEIN REGULATORY COMPLEX PROTEIN 9"/>
    <property type="match status" value="1"/>
</dbReference>
<dbReference type="PROSITE" id="PS50096">
    <property type="entry name" value="IQ"/>
    <property type="match status" value="1"/>
</dbReference>
<keyword evidence="5" id="KW-0282">Flagellum</keyword>
<evidence type="ECO:0000256" key="7">
    <source>
        <dbReference type="ARBA" id="ARBA00023212"/>
    </source>
</evidence>
<name>A0AA88MT60_CHASR</name>
<protein>
    <recommendedName>
        <fullName evidence="3">Dynein regulatory complex protein 9</fullName>
    </recommendedName>
    <alternativeName>
        <fullName evidence="9">IQ domain-containing protein G</fullName>
    </alternativeName>
</protein>
<gene>
    <name evidence="11" type="ORF">Q5P01_010803</name>
</gene>
<evidence type="ECO:0000256" key="1">
    <source>
        <dbReference type="ARBA" id="ARBA00004611"/>
    </source>
</evidence>
<dbReference type="EMBL" id="JAUPFM010000008">
    <property type="protein sequence ID" value="KAK2844144.1"/>
    <property type="molecule type" value="Genomic_DNA"/>
</dbReference>
<dbReference type="GO" id="GO:0044782">
    <property type="term" value="P:cilium organization"/>
    <property type="evidence" value="ECO:0007669"/>
    <property type="project" value="TreeGrafter"/>
</dbReference>
<dbReference type="PANTHER" id="PTHR14871">
    <property type="entry name" value="DYNEIN REGULATORY COMPLEX PROTEIN 9"/>
    <property type="match status" value="1"/>
</dbReference>
<organism evidence="11 12">
    <name type="scientific">Channa striata</name>
    <name type="common">Snakehead murrel</name>
    <name type="synonym">Ophicephalus striatus</name>
    <dbReference type="NCBI Taxonomy" id="64152"/>
    <lineage>
        <taxon>Eukaryota</taxon>
        <taxon>Metazoa</taxon>
        <taxon>Chordata</taxon>
        <taxon>Craniata</taxon>
        <taxon>Vertebrata</taxon>
        <taxon>Euteleostomi</taxon>
        <taxon>Actinopterygii</taxon>
        <taxon>Neopterygii</taxon>
        <taxon>Teleostei</taxon>
        <taxon>Neoteleostei</taxon>
        <taxon>Acanthomorphata</taxon>
        <taxon>Anabantaria</taxon>
        <taxon>Anabantiformes</taxon>
        <taxon>Channoidei</taxon>
        <taxon>Channidae</taxon>
        <taxon>Channa</taxon>
    </lineage>
</organism>
<sequence>MSLSLIQSLRVSAVLEDCLNQLDILAHTLRVQISRERGTAPAQEIVRLTKLRGDCQYILQLFFKLHLELKEKHSFNSLLDVIKEEEQKKMHENMRRQEEIELKLRKQNLQIRKEELQQKTEQLKDLKGQHRELRQQLKEHSKKIAERKKNAKKDIELLLQLTQKETSKAEKMMEDQLELLQQQLKEEMRVHEESEKFMLNQQEELQEQLQQWEEFTKQMMQEREQQLNSVCNKRIINENKQSEMRRKFIEMEQVVMEDREEQEKLRQQQEQVRAATKLQAWWRGCMVRRGLCTVKKANEAKKGKKKEGQKKKK</sequence>
<evidence type="ECO:0000256" key="4">
    <source>
        <dbReference type="ARBA" id="ARBA00022490"/>
    </source>
</evidence>
<keyword evidence="8" id="KW-0966">Cell projection</keyword>
<comment type="caution">
    <text evidence="11">The sequence shown here is derived from an EMBL/GenBank/DDBJ whole genome shotgun (WGS) entry which is preliminary data.</text>
</comment>
<dbReference type="InterPro" id="IPR000048">
    <property type="entry name" value="IQ_motif_EF-hand-BS"/>
</dbReference>
<evidence type="ECO:0000256" key="9">
    <source>
        <dbReference type="ARBA" id="ARBA00032183"/>
    </source>
</evidence>
<dbReference type="GO" id="GO:0031514">
    <property type="term" value="C:motile cilium"/>
    <property type="evidence" value="ECO:0007669"/>
    <property type="project" value="TreeGrafter"/>
</dbReference>
<evidence type="ECO:0000313" key="12">
    <source>
        <dbReference type="Proteomes" id="UP001187415"/>
    </source>
</evidence>
<keyword evidence="4" id="KW-0963">Cytoplasm</keyword>
<keyword evidence="6" id="KW-0969">Cilium</keyword>
<keyword evidence="12" id="KW-1185">Reference proteome</keyword>
<accession>A0AA88MT60</accession>
<dbReference type="CDD" id="cd23766">
    <property type="entry name" value="IQCG"/>
    <property type="match status" value="1"/>
</dbReference>
<dbReference type="Pfam" id="PF00612">
    <property type="entry name" value="IQ"/>
    <property type="match status" value="1"/>
</dbReference>
<dbReference type="GO" id="GO:0005737">
    <property type="term" value="C:cytoplasm"/>
    <property type="evidence" value="ECO:0007669"/>
    <property type="project" value="TreeGrafter"/>
</dbReference>
<evidence type="ECO:0000256" key="10">
    <source>
        <dbReference type="SAM" id="Coils"/>
    </source>
</evidence>
<reference evidence="11" key="1">
    <citation type="submission" date="2023-07" db="EMBL/GenBank/DDBJ databases">
        <title>Chromosome-level Genome Assembly of Striped Snakehead (Channa striata).</title>
        <authorList>
            <person name="Liu H."/>
        </authorList>
    </citation>
    <scope>NUCLEOTIDE SEQUENCE</scope>
    <source>
        <strain evidence="11">Gz</strain>
        <tissue evidence="11">Muscle</tissue>
    </source>
</reference>
<keyword evidence="7" id="KW-0206">Cytoskeleton</keyword>
<comment type="subcellular location">
    <subcellularLocation>
        <location evidence="1">Cytoplasm</location>
        <location evidence="1">Cytoskeleton</location>
        <location evidence="1">Flagellum axoneme</location>
    </subcellularLocation>
</comment>
<evidence type="ECO:0000256" key="2">
    <source>
        <dbReference type="ARBA" id="ARBA00008222"/>
    </source>
</evidence>
<evidence type="ECO:0000256" key="5">
    <source>
        <dbReference type="ARBA" id="ARBA00022846"/>
    </source>
</evidence>